<dbReference type="InParanoid" id="K7MQR7"/>
<keyword evidence="1" id="KW-1133">Transmembrane helix</keyword>
<gene>
    <name evidence="2" type="ORF">GLYMA_18G089200</name>
</gene>
<reference evidence="2 3" key="1">
    <citation type="journal article" date="2010" name="Nature">
        <title>Genome sequence of the palaeopolyploid soybean.</title>
        <authorList>
            <person name="Schmutz J."/>
            <person name="Cannon S.B."/>
            <person name="Schlueter J."/>
            <person name="Ma J."/>
            <person name="Mitros T."/>
            <person name="Nelson W."/>
            <person name="Hyten D.L."/>
            <person name="Song Q."/>
            <person name="Thelen J.J."/>
            <person name="Cheng J."/>
            <person name="Xu D."/>
            <person name="Hellsten U."/>
            <person name="May G.D."/>
            <person name="Yu Y."/>
            <person name="Sakurai T."/>
            <person name="Umezawa T."/>
            <person name="Bhattacharyya M.K."/>
            <person name="Sandhu D."/>
            <person name="Valliyodan B."/>
            <person name="Lindquist E."/>
            <person name="Peto M."/>
            <person name="Grant D."/>
            <person name="Shu S."/>
            <person name="Goodstein D."/>
            <person name="Barry K."/>
            <person name="Futrell-Griggs M."/>
            <person name="Abernathy B."/>
            <person name="Du J."/>
            <person name="Tian Z."/>
            <person name="Zhu L."/>
            <person name="Gill N."/>
            <person name="Joshi T."/>
            <person name="Libault M."/>
            <person name="Sethuraman A."/>
            <person name="Zhang X.-C."/>
            <person name="Shinozaki K."/>
            <person name="Nguyen H.T."/>
            <person name="Wing R.A."/>
            <person name="Cregan P."/>
            <person name="Specht J."/>
            <person name="Grimwood J."/>
            <person name="Rokhsar D."/>
            <person name="Stacey G."/>
            <person name="Shoemaker R.C."/>
            <person name="Jackson S.A."/>
        </authorList>
    </citation>
    <scope>NUCLEOTIDE SEQUENCE [LARGE SCALE GENOMIC DNA]</scope>
    <source>
        <strain evidence="3">cv. Williams 82</strain>
        <tissue evidence="2">Callus</tissue>
    </source>
</reference>
<dbReference type="PROSITE" id="PS51257">
    <property type="entry name" value="PROKAR_LIPOPROTEIN"/>
    <property type="match status" value="1"/>
</dbReference>
<proteinExistence type="predicted"/>
<dbReference type="Gramene" id="KRG98665">
    <property type="protein sequence ID" value="KRG98665"/>
    <property type="gene ID" value="GLYMA_18G089200"/>
</dbReference>
<feature type="transmembrane region" description="Helical" evidence="1">
    <location>
        <begin position="12"/>
        <end position="35"/>
    </location>
</feature>
<keyword evidence="1" id="KW-0472">Membrane</keyword>
<dbReference type="HOGENOM" id="CLU_2727242_0_0_1"/>
<keyword evidence="1" id="KW-0812">Transmembrane</keyword>
<dbReference type="EnsemblPlants" id="KRG98665">
    <property type="protein sequence ID" value="KRG98665"/>
    <property type="gene ID" value="GLYMA_18G089200"/>
</dbReference>
<name>K7MQR7_SOYBN</name>
<dbReference type="Proteomes" id="UP000008827">
    <property type="component" value="Chromosome 18"/>
</dbReference>
<evidence type="ECO:0000313" key="4">
    <source>
        <dbReference type="Proteomes" id="UP000008827"/>
    </source>
</evidence>
<reference evidence="3" key="2">
    <citation type="submission" date="2018-02" db="UniProtKB">
        <authorList>
            <consortium name="EnsemblPlants"/>
        </authorList>
    </citation>
    <scope>IDENTIFICATION</scope>
    <source>
        <strain evidence="3">Williams 82</strain>
    </source>
</reference>
<evidence type="ECO:0000313" key="2">
    <source>
        <dbReference type="EMBL" id="KRG98665.1"/>
    </source>
</evidence>
<reference evidence="2" key="3">
    <citation type="submission" date="2018-07" db="EMBL/GenBank/DDBJ databases">
        <title>WGS assembly of Glycine max.</title>
        <authorList>
            <person name="Schmutz J."/>
            <person name="Cannon S."/>
            <person name="Schlueter J."/>
            <person name="Ma J."/>
            <person name="Mitros T."/>
            <person name="Nelson W."/>
            <person name="Hyten D."/>
            <person name="Song Q."/>
            <person name="Thelen J."/>
            <person name="Cheng J."/>
            <person name="Xu D."/>
            <person name="Hellsten U."/>
            <person name="May G."/>
            <person name="Yu Y."/>
            <person name="Sakurai T."/>
            <person name="Umezawa T."/>
            <person name="Bhattacharyya M."/>
            <person name="Sandhu D."/>
            <person name="Valliyodan B."/>
            <person name="Lindquist E."/>
            <person name="Peto M."/>
            <person name="Grant D."/>
            <person name="Shu S."/>
            <person name="Goodstein D."/>
            <person name="Barry K."/>
            <person name="Futrell-Griggs M."/>
            <person name="Abernathy B."/>
            <person name="Du J."/>
            <person name="Tian Z."/>
            <person name="Zhu L."/>
            <person name="Gill N."/>
            <person name="Joshi T."/>
            <person name="Libault M."/>
            <person name="Sethuraman A."/>
            <person name="Zhang X."/>
            <person name="Shinozaki K."/>
            <person name="Nguyen H."/>
            <person name="Wing R."/>
            <person name="Cregan P."/>
            <person name="Specht J."/>
            <person name="Grimwood J."/>
            <person name="Rokhsar D."/>
            <person name="Stacey G."/>
            <person name="Shoemaker R."/>
            <person name="Jackson S."/>
        </authorList>
    </citation>
    <scope>NUCLEOTIDE SEQUENCE</scope>
    <source>
        <tissue evidence="2">Callus</tissue>
    </source>
</reference>
<dbReference type="EMBL" id="CM000851">
    <property type="protein sequence ID" value="KRG98665.1"/>
    <property type="molecule type" value="Genomic_DNA"/>
</dbReference>
<sequence length="72" mass="8030">MVRRLAAGLNLILAIMSCSVFFQGGAVCISCWIMAFQLAFLLLPGIGRVTDVVFSIHSFHMSVDNDTKYVFW</sequence>
<keyword evidence="4" id="KW-1185">Reference proteome</keyword>
<protein>
    <submittedName>
        <fullName evidence="2 3">Uncharacterized protein</fullName>
    </submittedName>
</protein>
<dbReference type="PaxDb" id="3847-GLYMA18G10016.1"/>
<dbReference type="AlphaFoldDB" id="K7MQR7"/>
<evidence type="ECO:0000313" key="3">
    <source>
        <dbReference type="EnsemblPlants" id="KRG98665"/>
    </source>
</evidence>
<evidence type="ECO:0000256" key="1">
    <source>
        <dbReference type="SAM" id="Phobius"/>
    </source>
</evidence>
<accession>K7MQR7</accession>
<organism evidence="2">
    <name type="scientific">Glycine max</name>
    <name type="common">Soybean</name>
    <name type="synonym">Glycine hispida</name>
    <dbReference type="NCBI Taxonomy" id="3847"/>
    <lineage>
        <taxon>Eukaryota</taxon>
        <taxon>Viridiplantae</taxon>
        <taxon>Streptophyta</taxon>
        <taxon>Embryophyta</taxon>
        <taxon>Tracheophyta</taxon>
        <taxon>Spermatophyta</taxon>
        <taxon>Magnoliopsida</taxon>
        <taxon>eudicotyledons</taxon>
        <taxon>Gunneridae</taxon>
        <taxon>Pentapetalae</taxon>
        <taxon>rosids</taxon>
        <taxon>fabids</taxon>
        <taxon>Fabales</taxon>
        <taxon>Fabaceae</taxon>
        <taxon>Papilionoideae</taxon>
        <taxon>50 kb inversion clade</taxon>
        <taxon>NPAAA clade</taxon>
        <taxon>indigoferoid/millettioid clade</taxon>
        <taxon>Phaseoleae</taxon>
        <taxon>Glycine</taxon>
        <taxon>Glycine subgen. Soja</taxon>
    </lineage>
</organism>